<dbReference type="Gene3D" id="3.30.750.24">
    <property type="entry name" value="STAS domain"/>
    <property type="match status" value="1"/>
</dbReference>
<dbReference type="PANTHER" id="PTHR33495">
    <property type="entry name" value="ANTI-SIGMA FACTOR ANTAGONIST TM_1081-RELATED-RELATED"/>
    <property type="match status" value="1"/>
</dbReference>
<dbReference type="PANTHER" id="PTHR33495:SF2">
    <property type="entry name" value="ANTI-SIGMA FACTOR ANTAGONIST TM_1081-RELATED"/>
    <property type="match status" value="1"/>
</dbReference>
<dbReference type="CDD" id="cd07043">
    <property type="entry name" value="STAS_anti-anti-sigma_factors"/>
    <property type="match status" value="1"/>
</dbReference>
<evidence type="ECO:0000259" key="3">
    <source>
        <dbReference type="PROSITE" id="PS50801"/>
    </source>
</evidence>
<evidence type="ECO:0000313" key="5">
    <source>
        <dbReference type="Proteomes" id="UP000254869"/>
    </source>
</evidence>
<comment type="similarity">
    <text evidence="1 2">Belongs to the anti-sigma-factor antagonist family.</text>
</comment>
<dbReference type="InterPro" id="IPR036513">
    <property type="entry name" value="STAS_dom_sf"/>
</dbReference>
<organism evidence="4 5">
    <name type="scientific">Nocardia pseudobrasiliensis</name>
    <dbReference type="NCBI Taxonomy" id="45979"/>
    <lineage>
        <taxon>Bacteria</taxon>
        <taxon>Bacillati</taxon>
        <taxon>Actinomycetota</taxon>
        <taxon>Actinomycetes</taxon>
        <taxon>Mycobacteriales</taxon>
        <taxon>Nocardiaceae</taxon>
        <taxon>Nocardia</taxon>
    </lineage>
</organism>
<proteinExistence type="inferred from homology"/>
<dbReference type="AlphaFoldDB" id="A0A370I703"/>
<evidence type="ECO:0000256" key="2">
    <source>
        <dbReference type="RuleBase" id="RU003749"/>
    </source>
</evidence>
<dbReference type="NCBIfam" id="TIGR00377">
    <property type="entry name" value="ant_ant_sig"/>
    <property type="match status" value="1"/>
</dbReference>
<dbReference type="Proteomes" id="UP000254869">
    <property type="component" value="Unassembled WGS sequence"/>
</dbReference>
<dbReference type="STRING" id="1210086.GCA_001613105_01460"/>
<dbReference type="PROSITE" id="PS50801">
    <property type="entry name" value="STAS"/>
    <property type="match status" value="1"/>
</dbReference>
<dbReference type="InterPro" id="IPR002645">
    <property type="entry name" value="STAS_dom"/>
</dbReference>
<dbReference type="InterPro" id="IPR003658">
    <property type="entry name" value="Anti-sigma_ant"/>
</dbReference>
<evidence type="ECO:0000256" key="1">
    <source>
        <dbReference type="ARBA" id="ARBA00009013"/>
    </source>
</evidence>
<keyword evidence="5" id="KW-1185">Reference proteome</keyword>
<dbReference type="RefSeq" id="WP_067993858.1">
    <property type="nucleotide sequence ID" value="NZ_QQBC01000004.1"/>
</dbReference>
<protein>
    <recommendedName>
        <fullName evidence="2">Anti-sigma factor antagonist</fullName>
    </recommendedName>
</protein>
<dbReference type="SUPFAM" id="SSF52091">
    <property type="entry name" value="SpoIIaa-like"/>
    <property type="match status" value="1"/>
</dbReference>
<gene>
    <name evidence="4" type="ORF">DFR76_104263</name>
</gene>
<reference evidence="4 5" key="1">
    <citation type="submission" date="2018-07" db="EMBL/GenBank/DDBJ databases">
        <title>Genomic Encyclopedia of Type Strains, Phase IV (KMG-IV): sequencing the most valuable type-strain genomes for metagenomic binning, comparative biology and taxonomic classification.</title>
        <authorList>
            <person name="Goeker M."/>
        </authorList>
    </citation>
    <scope>NUCLEOTIDE SEQUENCE [LARGE SCALE GENOMIC DNA]</scope>
    <source>
        <strain evidence="4 5">DSM 44290</strain>
    </source>
</reference>
<dbReference type="GO" id="GO:0043856">
    <property type="term" value="F:anti-sigma factor antagonist activity"/>
    <property type="evidence" value="ECO:0007669"/>
    <property type="project" value="InterPro"/>
</dbReference>
<accession>A0A370I703</accession>
<dbReference type="Pfam" id="PF01740">
    <property type="entry name" value="STAS"/>
    <property type="match status" value="1"/>
</dbReference>
<dbReference type="EMBL" id="QQBC01000004">
    <property type="protein sequence ID" value="RDI66513.1"/>
    <property type="molecule type" value="Genomic_DNA"/>
</dbReference>
<sequence length="123" mass="13088">MRRLTVDHEVGTDAVIVRAAGDVDISTVRILVEQLTEGLALASTHPGRLLVLDLAEVSYFGSAGLNAALECHEQGRAAGVAVRLVAEHGRVLRPLQVTNLDSVLAIFPTLDQALLPEDSESQP</sequence>
<comment type="caution">
    <text evidence="4">The sequence shown here is derived from an EMBL/GenBank/DDBJ whole genome shotgun (WGS) entry which is preliminary data.</text>
</comment>
<feature type="domain" description="STAS" evidence="3">
    <location>
        <begin position="4"/>
        <end position="117"/>
    </location>
</feature>
<name>A0A370I703_9NOCA</name>
<evidence type="ECO:0000313" key="4">
    <source>
        <dbReference type="EMBL" id="RDI66513.1"/>
    </source>
</evidence>